<feature type="transmembrane region" description="Helical" evidence="8">
    <location>
        <begin position="214"/>
        <end position="233"/>
    </location>
</feature>
<evidence type="ECO:0000256" key="5">
    <source>
        <dbReference type="ARBA" id="ARBA00022989"/>
    </source>
</evidence>
<organism evidence="9 10">
    <name type="scientific">Paragemmobacter ruber</name>
    <dbReference type="NCBI Taxonomy" id="1985673"/>
    <lineage>
        <taxon>Bacteria</taxon>
        <taxon>Pseudomonadati</taxon>
        <taxon>Pseudomonadota</taxon>
        <taxon>Alphaproteobacteria</taxon>
        <taxon>Rhodobacterales</taxon>
        <taxon>Paracoccaceae</taxon>
        <taxon>Paragemmobacter</taxon>
    </lineage>
</organism>
<feature type="transmembrane region" description="Helical" evidence="8">
    <location>
        <begin position="106"/>
        <end position="131"/>
    </location>
</feature>
<evidence type="ECO:0000256" key="2">
    <source>
        <dbReference type="ARBA" id="ARBA00022475"/>
    </source>
</evidence>
<dbReference type="Pfam" id="PF09594">
    <property type="entry name" value="GT87"/>
    <property type="match status" value="1"/>
</dbReference>
<feature type="transmembrane region" description="Helical" evidence="8">
    <location>
        <begin position="278"/>
        <end position="298"/>
    </location>
</feature>
<comment type="caution">
    <text evidence="9">The sequence shown here is derived from an EMBL/GenBank/DDBJ whole genome shotgun (WGS) entry which is preliminary data.</text>
</comment>
<evidence type="ECO:0000313" key="9">
    <source>
        <dbReference type="EMBL" id="NBE07058.1"/>
    </source>
</evidence>
<feature type="transmembrane region" description="Helical" evidence="8">
    <location>
        <begin position="186"/>
        <end position="208"/>
    </location>
</feature>
<evidence type="ECO:0000256" key="8">
    <source>
        <dbReference type="SAM" id="Phobius"/>
    </source>
</evidence>
<proteinExistence type="inferred from homology"/>
<feature type="transmembrane region" description="Helical" evidence="8">
    <location>
        <begin position="305"/>
        <end position="321"/>
    </location>
</feature>
<evidence type="ECO:0000256" key="3">
    <source>
        <dbReference type="ARBA" id="ARBA00022679"/>
    </source>
</evidence>
<feature type="transmembrane region" description="Helical" evidence="8">
    <location>
        <begin position="350"/>
        <end position="370"/>
    </location>
</feature>
<comment type="subcellular location">
    <subcellularLocation>
        <location evidence="1">Cell membrane</location>
        <topology evidence="1">Multi-pass membrane protein</topology>
    </subcellularLocation>
</comment>
<evidence type="ECO:0000256" key="6">
    <source>
        <dbReference type="ARBA" id="ARBA00023136"/>
    </source>
</evidence>
<keyword evidence="2" id="KW-1003">Cell membrane</keyword>
<feature type="transmembrane region" description="Helical" evidence="8">
    <location>
        <begin position="138"/>
        <end position="156"/>
    </location>
</feature>
<evidence type="ECO:0000256" key="4">
    <source>
        <dbReference type="ARBA" id="ARBA00022692"/>
    </source>
</evidence>
<gene>
    <name evidence="9" type="ORF">GU920_05890</name>
</gene>
<dbReference type="EMBL" id="JAAATW010000001">
    <property type="protein sequence ID" value="NBE07058.1"/>
    <property type="molecule type" value="Genomic_DNA"/>
</dbReference>
<protein>
    <submittedName>
        <fullName evidence="9">DUF2029 domain-containing protein</fullName>
    </submittedName>
</protein>
<feature type="transmembrane region" description="Helical" evidence="8">
    <location>
        <begin position="162"/>
        <end position="179"/>
    </location>
</feature>
<sequence>MFSASHSPISVPCSATEELAKPRTILILALLCLVAGLKTVVDFYMKSEGLTTYVMTDIDTFWLAGWLYWDGRLDDAYRTTTLFAAQATVLDSESFMPYTYPPQYNFLSVALGAVPIWISYAIFVPLSFALYVVAVRNLAPGHLGLVFLLIFPAILVNVRTGQNGLLVAGLVALAARGIIAPHLRAGFALGLAAIKPHIAIGIGAAAILTGQWRLAALAIATCLVTLAAAAAVFGTEMFTLMLSASAEAMGFLKMGVYPLHRMVSVYAFLRSFGAPAELALAVQSIFALLTVGGLLFMAYRRVDRVVLVAAAIVAPLFISPYAYDYDMTLVGVALALLATRLIARARPGQMTILLGLLWVATVWGIPTTLIRDSSGLVPTYEDPNIFPSVQALLNIATVLFVARILRQAPTTTEERALA</sequence>
<evidence type="ECO:0000256" key="1">
    <source>
        <dbReference type="ARBA" id="ARBA00004651"/>
    </source>
</evidence>
<feature type="transmembrane region" description="Helical" evidence="8">
    <location>
        <begin position="385"/>
        <end position="405"/>
    </location>
</feature>
<keyword evidence="6 8" id="KW-0472">Membrane</keyword>
<evidence type="ECO:0000256" key="7">
    <source>
        <dbReference type="ARBA" id="ARBA00024033"/>
    </source>
</evidence>
<feature type="transmembrane region" description="Helical" evidence="8">
    <location>
        <begin position="25"/>
        <end position="45"/>
    </location>
</feature>
<dbReference type="InterPro" id="IPR018584">
    <property type="entry name" value="GT87"/>
</dbReference>
<keyword evidence="10" id="KW-1185">Reference proteome</keyword>
<accession>A0ABW9Y3H8</accession>
<name>A0ABW9Y3H8_9RHOB</name>
<comment type="similarity">
    <text evidence="7">Belongs to the glycosyltransferase 87 family.</text>
</comment>
<dbReference type="Proteomes" id="UP001517376">
    <property type="component" value="Unassembled WGS sequence"/>
</dbReference>
<dbReference type="RefSeq" id="WP_161766005.1">
    <property type="nucleotide sequence ID" value="NZ_JAAATW010000001.1"/>
</dbReference>
<keyword evidence="5 8" id="KW-1133">Transmembrane helix</keyword>
<feature type="transmembrane region" description="Helical" evidence="8">
    <location>
        <begin position="327"/>
        <end position="343"/>
    </location>
</feature>
<keyword evidence="4 8" id="KW-0812">Transmembrane</keyword>
<keyword evidence="3" id="KW-0808">Transferase</keyword>
<reference evidence="10" key="1">
    <citation type="submission" date="2020-01" db="EMBL/GenBank/DDBJ databases">
        <title>Sphingomonas sp. strain CSW-10.</title>
        <authorList>
            <person name="Chen W.-M."/>
        </authorList>
    </citation>
    <scope>NUCLEOTIDE SEQUENCE [LARGE SCALE GENOMIC DNA]</scope>
    <source>
        <strain evidence="10">CCP-1</strain>
    </source>
</reference>
<evidence type="ECO:0000313" key="10">
    <source>
        <dbReference type="Proteomes" id="UP001517376"/>
    </source>
</evidence>